<proteinExistence type="predicted"/>
<sequence length="70" mass="7693">MSIHSGYGFVNREILETVLGNLLECVAPGSHNASPHQQQDLSNCMSEVSDQLYAMISQSFLAVKDSHRLS</sequence>
<name>A0A382EIY3_9ZZZZ</name>
<reference evidence="1" key="1">
    <citation type="submission" date="2018-05" db="EMBL/GenBank/DDBJ databases">
        <authorList>
            <person name="Lanie J.A."/>
            <person name="Ng W.-L."/>
            <person name="Kazmierczak K.M."/>
            <person name="Andrzejewski T.M."/>
            <person name="Davidsen T.M."/>
            <person name="Wayne K.J."/>
            <person name="Tettelin H."/>
            <person name="Glass J.I."/>
            <person name="Rusch D."/>
            <person name="Podicherti R."/>
            <person name="Tsui H.-C.T."/>
            <person name="Winkler M.E."/>
        </authorList>
    </citation>
    <scope>NUCLEOTIDE SEQUENCE</scope>
</reference>
<accession>A0A382EIY3</accession>
<feature type="non-terminal residue" evidence="1">
    <location>
        <position position="70"/>
    </location>
</feature>
<evidence type="ECO:0000313" key="1">
    <source>
        <dbReference type="EMBL" id="SVB49893.1"/>
    </source>
</evidence>
<protein>
    <submittedName>
        <fullName evidence="1">Uncharacterized protein</fullName>
    </submittedName>
</protein>
<dbReference type="AlphaFoldDB" id="A0A382EIY3"/>
<organism evidence="1">
    <name type="scientific">marine metagenome</name>
    <dbReference type="NCBI Taxonomy" id="408172"/>
    <lineage>
        <taxon>unclassified sequences</taxon>
        <taxon>metagenomes</taxon>
        <taxon>ecological metagenomes</taxon>
    </lineage>
</organism>
<dbReference type="EMBL" id="UINC01044432">
    <property type="protein sequence ID" value="SVB49893.1"/>
    <property type="molecule type" value="Genomic_DNA"/>
</dbReference>
<gene>
    <name evidence="1" type="ORF">METZ01_LOCUS202747</name>
</gene>